<dbReference type="SUPFAM" id="SSF46689">
    <property type="entry name" value="Homeodomain-like"/>
    <property type="match status" value="2"/>
</dbReference>
<dbReference type="Gene3D" id="1.10.10.60">
    <property type="entry name" value="Homeodomain-like"/>
    <property type="match status" value="2"/>
</dbReference>
<dbReference type="PANTHER" id="PTHR43280">
    <property type="entry name" value="ARAC-FAMILY TRANSCRIPTIONAL REGULATOR"/>
    <property type="match status" value="1"/>
</dbReference>
<organism evidence="5 6">
    <name type="scientific">Neobacillus paridis</name>
    <dbReference type="NCBI Taxonomy" id="2803862"/>
    <lineage>
        <taxon>Bacteria</taxon>
        <taxon>Bacillati</taxon>
        <taxon>Bacillota</taxon>
        <taxon>Bacilli</taxon>
        <taxon>Bacillales</taxon>
        <taxon>Bacillaceae</taxon>
        <taxon>Neobacillus</taxon>
    </lineage>
</organism>
<keyword evidence="3" id="KW-0804">Transcription</keyword>
<dbReference type="Pfam" id="PF12833">
    <property type="entry name" value="HTH_18"/>
    <property type="match status" value="1"/>
</dbReference>
<dbReference type="InterPro" id="IPR018060">
    <property type="entry name" value="HTH_AraC"/>
</dbReference>
<dbReference type="Proteomes" id="UP000623967">
    <property type="component" value="Unassembled WGS sequence"/>
</dbReference>
<evidence type="ECO:0000313" key="6">
    <source>
        <dbReference type="Proteomes" id="UP000623967"/>
    </source>
</evidence>
<name>A0ABS1TWI2_9BACI</name>
<feature type="domain" description="HTH araC/xylS-type" evidence="4">
    <location>
        <begin position="142"/>
        <end position="241"/>
    </location>
</feature>
<dbReference type="PANTHER" id="PTHR43280:SF2">
    <property type="entry name" value="HTH-TYPE TRANSCRIPTIONAL REGULATOR EXSA"/>
    <property type="match status" value="1"/>
</dbReference>
<dbReference type="InterPro" id="IPR018062">
    <property type="entry name" value="HTH_AraC-typ_CS"/>
</dbReference>
<protein>
    <submittedName>
        <fullName evidence="5">Helix-turn-helix transcriptional regulator</fullName>
    </submittedName>
</protein>
<dbReference type="PRINTS" id="PR00032">
    <property type="entry name" value="HTHARAC"/>
</dbReference>
<dbReference type="EMBL" id="JAESWB010000305">
    <property type="protein sequence ID" value="MBL4954270.1"/>
    <property type="molecule type" value="Genomic_DNA"/>
</dbReference>
<dbReference type="PROSITE" id="PS00041">
    <property type="entry name" value="HTH_ARAC_FAMILY_1"/>
    <property type="match status" value="1"/>
</dbReference>
<evidence type="ECO:0000256" key="2">
    <source>
        <dbReference type="ARBA" id="ARBA00023125"/>
    </source>
</evidence>
<proteinExistence type="predicted"/>
<evidence type="ECO:0000259" key="4">
    <source>
        <dbReference type="PROSITE" id="PS01124"/>
    </source>
</evidence>
<accession>A0ABS1TWI2</accession>
<keyword evidence="6" id="KW-1185">Reference proteome</keyword>
<evidence type="ECO:0000256" key="3">
    <source>
        <dbReference type="ARBA" id="ARBA00023163"/>
    </source>
</evidence>
<dbReference type="InterPro" id="IPR020449">
    <property type="entry name" value="Tscrpt_reg_AraC-type_HTH"/>
</dbReference>
<evidence type="ECO:0000313" key="5">
    <source>
        <dbReference type="EMBL" id="MBL4954270.1"/>
    </source>
</evidence>
<keyword evidence="1" id="KW-0805">Transcription regulation</keyword>
<evidence type="ECO:0000256" key="1">
    <source>
        <dbReference type="ARBA" id="ARBA00023015"/>
    </source>
</evidence>
<reference evidence="5 6" key="1">
    <citation type="submission" date="2021-01" db="EMBL/GenBank/DDBJ databases">
        <title>Genome public.</title>
        <authorList>
            <person name="Liu C."/>
            <person name="Sun Q."/>
        </authorList>
    </citation>
    <scope>NUCLEOTIDE SEQUENCE [LARGE SCALE GENOMIC DNA]</scope>
    <source>
        <strain evidence="5 6">YIM B02564</strain>
    </source>
</reference>
<sequence>MQIKNDNIRRFFESRNENLFNFYYHPSYTLERQLMDCITRCDQQGAKEVLDQINSLERAKLAAEPIRSLKNSLICSCTLFTRAIIHGGVLPEDAFNLSDVMIRQIEKLDTVPDLIEFEYEMVTCFIDTLRATEKLEYNPLVNKAITYIHRKIISNDLLLENIAEFVGVHPSYLSKIFKEAVGMTISEFINRKKIEDSKYFLLHTNLQLSEVAQMLGYCNQSYYTSLFKKYSGMTPGQYKSRYLLKEIDTGAENATSLKK</sequence>
<dbReference type="SMART" id="SM00342">
    <property type="entry name" value="HTH_ARAC"/>
    <property type="match status" value="1"/>
</dbReference>
<keyword evidence="2" id="KW-0238">DNA-binding</keyword>
<comment type="caution">
    <text evidence="5">The sequence shown here is derived from an EMBL/GenBank/DDBJ whole genome shotgun (WGS) entry which is preliminary data.</text>
</comment>
<dbReference type="InterPro" id="IPR009057">
    <property type="entry name" value="Homeodomain-like_sf"/>
</dbReference>
<dbReference type="RefSeq" id="WP_202655531.1">
    <property type="nucleotide sequence ID" value="NZ_JAESWB010000305.1"/>
</dbReference>
<dbReference type="PROSITE" id="PS01124">
    <property type="entry name" value="HTH_ARAC_FAMILY_2"/>
    <property type="match status" value="1"/>
</dbReference>
<gene>
    <name evidence="5" type="ORF">JK635_19075</name>
</gene>